<dbReference type="Pfam" id="PF01074">
    <property type="entry name" value="Glyco_hydro_38N"/>
    <property type="match status" value="1"/>
</dbReference>
<accession>A0A914DIT8</accession>
<reference evidence="3" key="1">
    <citation type="submission" date="2022-11" db="UniProtKB">
        <authorList>
            <consortium name="WormBaseParasite"/>
        </authorList>
    </citation>
    <scope>IDENTIFICATION</scope>
</reference>
<keyword evidence="2" id="KW-1185">Reference proteome</keyword>
<evidence type="ECO:0000313" key="2">
    <source>
        <dbReference type="Proteomes" id="UP000887540"/>
    </source>
</evidence>
<proteinExistence type="predicted"/>
<protein>
    <submittedName>
        <fullName evidence="3">Glycoside hydrolase family 38 N-terminal domain-containing protein</fullName>
    </submittedName>
</protein>
<dbReference type="InterPro" id="IPR050843">
    <property type="entry name" value="Glycosyl_Hydrlase_38"/>
</dbReference>
<sequence length="127" mass="14607">MGPRLAELSEQSVIVESRNFLIKSGQLELFGGGWVQPDEATTHYIDLIDQYTLGLRILNETFGECGHPKVNWQIDPFGHSREHANLVKLIGYESLFYSREHFEESSWARANKSLEVIWHVSEENGKF</sequence>
<dbReference type="WBParaSite" id="ACRNAN_scaffold283.g24752.t1">
    <property type="protein sequence ID" value="ACRNAN_scaffold283.g24752.t1"/>
    <property type="gene ID" value="ACRNAN_scaffold283.g24752"/>
</dbReference>
<dbReference type="PANTHER" id="PTHR11607">
    <property type="entry name" value="ALPHA-MANNOSIDASE"/>
    <property type="match status" value="1"/>
</dbReference>
<dbReference type="Gene3D" id="3.20.110.10">
    <property type="entry name" value="Glycoside hydrolase 38, N terminal domain"/>
    <property type="match status" value="1"/>
</dbReference>
<dbReference type="GO" id="GO:0004559">
    <property type="term" value="F:alpha-mannosidase activity"/>
    <property type="evidence" value="ECO:0007669"/>
    <property type="project" value="InterPro"/>
</dbReference>
<evidence type="ECO:0000313" key="3">
    <source>
        <dbReference type="WBParaSite" id="ACRNAN_scaffold283.g24752.t1"/>
    </source>
</evidence>
<evidence type="ECO:0000259" key="1">
    <source>
        <dbReference type="Pfam" id="PF01074"/>
    </source>
</evidence>
<dbReference type="GO" id="GO:0006013">
    <property type="term" value="P:mannose metabolic process"/>
    <property type="evidence" value="ECO:0007669"/>
    <property type="project" value="InterPro"/>
</dbReference>
<dbReference type="InterPro" id="IPR000602">
    <property type="entry name" value="Glyco_hydro_38_N"/>
</dbReference>
<name>A0A914DIT8_9BILA</name>
<dbReference type="Proteomes" id="UP000887540">
    <property type="component" value="Unplaced"/>
</dbReference>
<dbReference type="SUPFAM" id="SSF88713">
    <property type="entry name" value="Glycoside hydrolase/deacetylase"/>
    <property type="match status" value="1"/>
</dbReference>
<dbReference type="PANTHER" id="PTHR11607:SF3">
    <property type="entry name" value="LYSOSOMAL ALPHA-MANNOSIDASE"/>
    <property type="match status" value="1"/>
</dbReference>
<dbReference type="GO" id="GO:0005764">
    <property type="term" value="C:lysosome"/>
    <property type="evidence" value="ECO:0007669"/>
    <property type="project" value="TreeGrafter"/>
</dbReference>
<feature type="domain" description="Glycoside hydrolase family 38 N-terminal" evidence="1">
    <location>
        <begin position="19"/>
        <end position="122"/>
    </location>
</feature>
<dbReference type="InterPro" id="IPR011330">
    <property type="entry name" value="Glyco_hydro/deAcase_b/a-brl"/>
</dbReference>
<organism evidence="2 3">
    <name type="scientific">Acrobeloides nanus</name>
    <dbReference type="NCBI Taxonomy" id="290746"/>
    <lineage>
        <taxon>Eukaryota</taxon>
        <taxon>Metazoa</taxon>
        <taxon>Ecdysozoa</taxon>
        <taxon>Nematoda</taxon>
        <taxon>Chromadorea</taxon>
        <taxon>Rhabditida</taxon>
        <taxon>Tylenchina</taxon>
        <taxon>Cephalobomorpha</taxon>
        <taxon>Cephaloboidea</taxon>
        <taxon>Cephalobidae</taxon>
        <taxon>Acrobeloides</taxon>
    </lineage>
</organism>
<dbReference type="InterPro" id="IPR027291">
    <property type="entry name" value="Glyco_hydro_38_N_sf"/>
</dbReference>
<dbReference type="AlphaFoldDB" id="A0A914DIT8"/>